<feature type="domain" description="TonB-dependent receptor-like beta-barrel" evidence="8">
    <location>
        <begin position="105"/>
        <end position="567"/>
    </location>
</feature>
<keyword evidence="4" id="KW-0812">Transmembrane</keyword>
<dbReference type="SUPFAM" id="SSF56935">
    <property type="entry name" value="Porins"/>
    <property type="match status" value="1"/>
</dbReference>
<dbReference type="RefSeq" id="WP_224325144.1">
    <property type="nucleotide sequence ID" value="NZ_JACGBB010000002.1"/>
</dbReference>
<comment type="caution">
    <text evidence="9">The sequence shown here is derived from an EMBL/GenBank/DDBJ whole genome shotgun (WGS) entry which is preliminary data.</text>
</comment>
<evidence type="ECO:0000256" key="7">
    <source>
        <dbReference type="ARBA" id="ARBA00023237"/>
    </source>
</evidence>
<comment type="subcellular location">
    <subcellularLocation>
        <location evidence="1">Cell outer membrane</location>
        <topology evidence="1">Multi-pass membrane protein</topology>
    </subcellularLocation>
</comment>
<keyword evidence="3" id="KW-1134">Transmembrane beta strand</keyword>
<accession>A0ABS7WPX8</accession>
<keyword evidence="7" id="KW-0998">Cell outer membrane</keyword>
<dbReference type="InterPro" id="IPR036942">
    <property type="entry name" value="Beta-barrel_TonB_sf"/>
</dbReference>
<evidence type="ECO:0000313" key="9">
    <source>
        <dbReference type="EMBL" id="MBZ7986821.1"/>
    </source>
</evidence>
<keyword evidence="9" id="KW-0675">Receptor</keyword>
<dbReference type="Gene3D" id="2.40.170.20">
    <property type="entry name" value="TonB-dependent receptor, beta-barrel domain"/>
    <property type="match status" value="1"/>
</dbReference>
<evidence type="ECO:0000256" key="6">
    <source>
        <dbReference type="ARBA" id="ARBA00023136"/>
    </source>
</evidence>
<protein>
    <submittedName>
        <fullName evidence="9">TonB-dependent receptor</fullName>
    </submittedName>
</protein>
<keyword evidence="2" id="KW-0813">Transport</keyword>
<dbReference type="PANTHER" id="PTHR30069:SF49">
    <property type="entry name" value="OUTER MEMBRANE PROTEIN C"/>
    <property type="match status" value="1"/>
</dbReference>
<evidence type="ECO:0000259" key="8">
    <source>
        <dbReference type="Pfam" id="PF00593"/>
    </source>
</evidence>
<sequence length="604" mass="70197">MKKLSLLCLFIASLKADVILNETINPLKTFSPPPLIKPLDKYYLENQYDLTNRVNYLDDELNKTYNFTTALFHNSFYNSFLFKTKEAKYYSIFNIANTKANSYKDAGGKKIDFAYKRFNLAAILGFTPNELNDTKFVFLQDDIKDDKQAHYQMDPVKTTRTIYMLSHRLGQSDLSNTLNISFKYIDFLRKANNYKLRTAMQKMRMQVDKNSFNTNISYDKDFNNFHTQLGLSYFYDTHIAKRFANDILNAYKYPDVKTNEYVFYINNYYKISDFSKINFALNYTKNIAKTTKQDIKLSNPSAKSAFFPNSNNLWQMYYAKTFNGKITQNALNYAVGYEYDDGLNKALIDYKRLSRMPNNLERFTSIFAPISTNINVSNPFIKPEIHNLIKLDFAFKNEAYKDYLNSLFENGYLINAKISFDKVQDLIIFDRARANNSNKGDGAVISRNVNAYLFSSKLSLNYNFLNHFGTKIALTCNYGQNTSDKRALYQIRPFEINAKIDYKNYFSNGLYIIGAAYRYAFSQNRGDFEKSNGLGIDKKLGGFGVLDLYSNIKFKDTFSITFAINNLLNKKYQEFISPYHVESFEYLNINAPARAIYAKFNASF</sequence>
<evidence type="ECO:0000313" key="10">
    <source>
        <dbReference type="Proteomes" id="UP000786183"/>
    </source>
</evidence>
<dbReference type="Proteomes" id="UP000786183">
    <property type="component" value="Unassembled WGS sequence"/>
</dbReference>
<gene>
    <name evidence="9" type="ORF">AVCANL283_01645</name>
</gene>
<dbReference type="Pfam" id="PF00593">
    <property type="entry name" value="TonB_dep_Rec_b-barrel"/>
    <property type="match status" value="1"/>
</dbReference>
<evidence type="ECO:0000256" key="3">
    <source>
        <dbReference type="ARBA" id="ARBA00022452"/>
    </source>
</evidence>
<evidence type="ECO:0000256" key="1">
    <source>
        <dbReference type="ARBA" id="ARBA00004571"/>
    </source>
</evidence>
<name>A0ABS7WPX8_9BACT</name>
<dbReference type="InterPro" id="IPR039426">
    <property type="entry name" value="TonB-dep_rcpt-like"/>
</dbReference>
<evidence type="ECO:0000256" key="4">
    <source>
        <dbReference type="ARBA" id="ARBA00022692"/>
    </source>
</evidence>
<keyword evidence="6" id="KW-0472">Membrane</keyword>
<proteinExistence type="predicted"/>
<evidence type="ECO:0000256" key="5">
    <source>
        <dbReference type="ARBA" id="ARBA00023077"/>
    </source>
</evidence>
<dbReference type="PANTHER" id="PTHR30069">
    <property type="entry name" value="TONB-DEPENDENT OUTER MEMBRANE RECEPTOR"/>
    <property type="match status" value="1"/>
</dbReference>
<keyword evidence="5" id="KW-0798">TonB box</keyword>
<evidence type="ECO:0000256" key="2">
    <source>
        <dbReference type="ARBA" id="ARBA00022448"/>
    </source>
</evidence>
<organism evidence="9 10">
    <name type="scientific">Campylobacter canadensis</name>
    <dbReference type="NCBI Taxonomy" id="449520"/>
    <lineage>
        <taxon>Bacteria</taxon>
        <taxon>Pseudomonadati</taxon>
        <taxon>Campylobacterota</taxon>
        <taxon>Epsilonproteobacteria</taxon>
        <taxon>Campylobacterales</taxon>
        <taxon>Campylobacteraceae</taxon>
        <taxon>Campylobacter</taxon>
    </lineage>
</organism>
<keyword evidence="10" id="KW-1185">Reference proteome</keyword>
<dbReference type="EMBL" id="JACGBB010000002">
    <property type="protein sequence ID" value="MBZ7986821.1"/>
    <property type="molecule type" value="Genomic_DNA"/>
</dbReference>
<dbReference type="InterPro" id="IPR000531">
    <property type="entry name" value="Beta-barrel_TonB"/>
</dbReference>
<reference evidence="9 10" key="1">
    <citation type="submission" date="2020-07" db="EMBL/GenBank/DDBJ databases">
        <title>Transfer of Campylobacter canadensis to the novel genus Avispirillum gen. nov., that also includes two novel species recovered from migratory waterfowl: Avispirillum anseris sp. nov. and Avispirillum brantae sp. nov.</title>
        <authorList>
            <person name="Miller W.G."/>
            <person name="Chapman M.H."/>
            <person name="Yee E."/>
            <person name="Inglis G.D."/>
        </authorList>
    </citation>
    <scope>NUCLEOTIDE SEQUENCE [LARGE SCALE GENOMIC DNA]</scope>
    <source>
        <strain evidence="9 10">L283</strain>
    </source>
</reference>